<keyword evidence="4" id="KW-0378">Hydrolase</keyword>
<dbReference type="InterPro" id="IPR009045">
    <property type="entry name" value="Zn_M74/Hedgehog-like"/>
</dbReference>
<dbReference type="RefSeq" id="WP_119092241.1">
    <property type="nucleotide sequence ID" value="NZ_UNRR01000007.1"/>
</dbReference>
<sequence length="403" mass="43528">MRINKNWRCAFIGILTGAVLSACSGSDEQTETEESESATTSSAVEAVDSAETASSETSNEEETAVVQPENPEPLTYEGDLELPVNGATGYASVRMDLKATADAGSETLAALKAGTAFEVLEEVGDWWYVQTATEYGWVQHLYCFINLPDVIPSIIYDNTNTYASKFVSSGKAIPGITGEALYDGKAYNMRLGNVSDIVPVLYSMSKKIHLAQQAALAEGNSLVIYEGYRPFSAQKLTVDALTNLAATDPEVMAGINTYPWDTNWFIATNVSNHQMGYAIDVTLAKITEQQEIVIGDYAATAITGYTEYTMPTAIHELSMASATFTGPVKSSSPTAWLQATLADTMNEAAILLQRYCTDAGLIPLASEWWHFNDLDARFSTEGNSSKGEYLLDATMSEAPEAAE</sequence>
<evidence type="ECO:0000256" key="2">
    <source>
        <dbReference type="ARBA" id="ARBA00022670"/>
    </source>
</evidence>
<keyword evidence="3" id="KW-0479">Metal-binding</keyword>
<dbReference type="GO" id="GO:0046872">
    <property type="term" value="F:metal ion binding"/>
    <property type="evidence" value="ECO:0007669"/>
    <property type="project" value="UniProtKB-KW"/>
</dbReference>
<evidence type="ECO:0000313" key="13">
    <source>
        <dbReference type="Proteomes" id="UP000262072"/>
    </source>
</evidence>
<dbReference type="OrthoDB" id="9801430at2"/>
<evidence type="ECO:0000313" key="12">
    <source>
        <dbReference type="EMBL" id="SYZ77353.1"/>
    </source>
</evidence>
<evidence type="ECO:0000256" key="8">
    <source>
        <dbReference type="ARBA" id="ARBA00023316"/>
    </source>
</evidence>
<dbReference type="InterPro" id="IPR003646">
    <property type="entry name" value="SH3-like_bac-type"/>
</dbReference>
<dbReference type="GO" id="GO:0160237">
    <property type="term" value="F:D-Ala-D-Ala dipeptidase activity"/>
    <property type="evidence" value="ECO:0007669"/>
    <property type="project" value="UniProtKB-EC"/>
</dbReference>
<dbReference type="Gene3D" id="2.30.30.40">
    <property type="entry name" value="SH3 Domains"/>
    <property type="match status" value="1"/>
</dbReference>
<dbReference type="GO" id="GO:0006508">
    <property type="term" value="P:proteolysis"/>
    <property type="evidence" value="ECO:0007669"/>
    <property type="project" value="UniProtKB-KW"/>
</dbReference>
<dbReference type="SUPFAM" id="SSF55166">
    <property type="entry name" value="Hedgehog/DD-peptidase"/>
    <property type="match status" value="1"/>
</dbReference>
<evidence type="ECO:0000256" key="1">
    <source>
        <dbReference type="ARBA" id="ARBA00001362"/>
    </source>
</evidence>
<evidence type="ECO:0000256" key="5">
    <source>
        <dbReference type="ARBA" id="ARBA00022833"/>
    </source>
</evidence>
<feature type="domain" description="SH3b" evidence="11">
    <location>
        <begin position="97"/>
        <end position="139"/>
    </location>
</feature>
<keyword evidence="6" id="KW-0224">Dipeptidase</keyword>
<feature type="compositionally biased region" description="Low complexity" evidence="9">
    <location>
        <begin position="37"/>
        <end position="57"/>
    </location>
</feature>
<evidence type="ECO:0000256" key="9">
    <source>
        <dbReference type="SAM" id="MobiDB-lite"/>
    </source>
</evidence>
<dbReference type="PROSITE" id="PS51257">
    <property type="entry name" value="PROKAR_LIPOPROTEIN"/>
    <property type="match status" value="1"/>
</dbReference>
<name>A0A383TAQ0_9LACT</name>
<organism evidence="12 13">
    <name type="scientific">Trichococcus shcherbakoviae</name>
    <dbReference type="NCBI Taxonomy" id="2094020"/>
    <lineage>
        <taxon>Bacteria</taxon>
        <taxon>Bacillati</taxon>
        <taxon>Bacillota</taxon>
        <taxon>Bacilli</taxon>
        <taxon>Lactobacillales</taxon>
        <taxon>Carnobacteriaceae</taxon>
        <taxon>Trichococcus</taxon>
    </lineage>
</organism>
<dbReference type="Gene3D" id="3.30.1380.10">
    <property type="match status" value="1"/>
</dbReference>
<comment type="catalytic activity">
    <reaction evidence="1">
        <text>D-alanyl-D-alanine + H2O = 2 D-alanine</text>
        <dbReference type="Rhea" id="RHEA:20661"/>
        <dbReference type="ChEBI" id="CHEBI:15377"/>
        <dbReference type="ChEBI" id="CHEBI:57416"/>
        <dbReference type="ChEBI" id="CHEBI:57822"/>
        <dbReference type="EC" id="3.4.13.22"/>
    </reaction>
</comment>
<evidence type="ECO:0000256" key="3">
    <source>
        <dbReference type="ARBA" id="ARBA00022723"/>
    </source>
</evidence>
<keyword evidence="7" id="KW-0482">Metalloprotease</keyword>
<feature type="chain" id="PRO_5038685674" evidence="10">
    <location>
        <begin position="22"/>
        <end position="403"/>
    </location>
</feature>
<proteinExistence type="predicted"/>
<accession>A0A383TAQ0</accession>
<dbReference type="Pfam" id="PF08239">
    <property type="entry name" value="SH3_3"/>
    <property type="match status" value="1"/>
</dbReference>
<gene>
    <name evidence="12" type="ORF">TART1_0121</name>
</gene>
<dbReference type="Proteomes" id="UP000262072">
    <property type="component" value="Unassembled WGS sequence"/>
</dbReference>
<keyword evidence="2" id="KW-0645">Protease</keyword>
<dbReference type="InterPro" id="IPR000755">
    <property type="entry name" value="A_A_dipeptidase"/>
</dbReference>
<dbReference type="GO" id="GO:0071555">
    <property type="term" value="P:cell wall organization"/>
    <property type="evidence" value="ECO:0007669"/>
    <property type="project" value="UniProtKB-KW"/>
</dbReference>
<evidence type="ECO:0000256" key="4">
    <source>
        <dbReference type="ARBA" id="ARBA00022801"/>
    </source>
</evidence>
<keyword evidence="10" id="KW-0732">Signal</keyword>
<protein>
    <submittedName>
        <fullName evidence="12">Peptidase m15b</fullName>
    </submittedName>
</protein>
<feature type="region of interest" description="Disordered" evidence="9">
    <location>
        <begin position="26"/>
        <end position="79"/>
    </location>
</feature>
<evidence type="ECO:0000256" key="7">
    <source>
        <dbReference type="ARBA" id="ARBA00023049"/>
    </source>
</evidence>
<dbReference type="AlphaFoldDB" id="A0A383TAQ0"/>
<feature type="signal peptide" evidence="10">
    <location>
        <begin position="1"/>
        <end position="21"/>
    </location>
</feature>
<dbReference type="GO" id="GO:0008237">
    <property type="term" value="F:metallopeptidase activity"/>
    <property type="evidence" value="ECO:0007669"/>
    <property type="project" value="UniProtKB-KW"/>
</dbReference>
<dbReference type="PANTHER" id="PTHR43126">
    <property type="entry name" value="D-ALANYL-D-ALANINE DIPEPTIDASE"/>
    <property type="match status" value="1"/>
</dbReference>
<dbReference type="EMBL" id="UNRR01000007">
    <property type="protein sequence ID" value="SYZ77353.1"/>
    <property type="molecule type" value="Genomic_DNA"/>
</dbReference>
<reference evidence="13" key="1">
    <citation type="submission" date="2018-05" db="EMBL/GenBank/DDBJ databases">
        <authorList>
            <person name="Strepis N."/>
        </authorList>
    </citation>
    <scope>NUCLEOTIDE SEQUENCE [LARGE SCALE GENOMIC DNA]</scope>
</reference>
<keyword evidence="5" id="KW-0862">Zinc</keyword>
<evidence type="ECO:0000256" key="6">
    <source>
        <dbReference type="ARBA" id="ARBA00022997"/>
    </source>
</evidence>
<evidence type="ECO:0000259" key="11">
    <source>
        <dbReference type="Pfam" id="PF08239"/>
    </source>
</evidence>
<keyword evidence="8" id="KW-0961">Cell wall biogenesis/degradation</keyword>
<evidence type="ECO:0000256" key="10">
    <source>
        <dbReference type="SAM" id="SignalP"/>
    </source>
</evidence>